<sequence length="637" mass="73584">MQSKSERFKQWRGSQFDAEQNALKSALLISDYVSSVESFELIRDQAELKFQEFEQFKARSFGTVVFAKLFIDEAISHLSENAVKEKKLLTQSSMILSEVYQNWKNNTKENVLTLIKNIEELFRLNTQPFTDKQHYQSFLLSSYMLFHIVMQGIMQVEKDWRARLLVSVFFDLGEIKIKILSFLQKTEEKIKGVAQLEKLSQADNDPLKPAKERLNQRYLKVLGITPSTTKKLLRSPDFYKIKPQAPGEGKPLIASKNQLPKQSIFDSLTVLEEDIEKASSGLVSLIMLQKLKNALDEKMEKVGKLIAAIDENDKKIIGRKNFLELLEDEKESFQFVLEETEKHQRKEFLEKIEQLKCSVESPTLSSGVIHGVSWVATPITAVYRTTTPQSVQEIIGSTLPASLESECKRNFKTFANQLFLDLQSKLDKKNRQINIINHRSFSQDEILLQLIKNERLEHLVLLKKANDSIKDAVQSCRNLLFTIKQNLLVLDTLQGNSQTLREFVHLHNGFLVKISNFLAQYFAYFKTQTAKMIDDAVVLQAKIGQLASEYQQAVNQRMRQIESTPHLDDSLKIYMKTQLILETQELIEEKRHYVKPSKRAVRLLINNLSSLWAEKTQPHDELAKQKEQEEEQTIFSM</sequence>
<keyword evidence="1" id="KW-0175">Coiled coil</keyword>
<dbReference type="Proteomes" id="UP000254554">
    <property type="component" value="Unassembled WGS sequence"/>
</dbReference>
<protein>
    <recommendedName>
        <fullName evidence="4">Purine NTPase</fullName>
    </recommendedName>
</protein>
<evidence type="ECO:0008006" key="4">
    <source>
        <dbReference type="Google" id="ProtNLM"/>
    </source>
</evidence>
<dbReference type="GeneID" id="93293269"/>
<accession>A0A377GCT4</accession>
<name>A0A377GCT4_9GAMM</name>
<keyword evidence="3" id="KW-1185">Reference proteome</keyword>
<dbReference type="EMBL" id="UGGT01000001">
    <property type="protein sequence ID" value="STO22419.1"/>
    <property type="molecule type" value="Genomic_DNA"/>
</dbReference>
<evidence type="ECO:0000256" key="1">
    <source>
        <dbReference type="SAM" id="Coils"/>
    </source>
</evidence>
<dbReference type="AlphaFoldDB" id="A0A377GCT4"/>
<evidence type="ECO:0000313" key="3">
    <source>
        <dbReference type="Proteomes" id="UP000254554"/>
    </source>
</evidence>
<organism evidence="2 3">
    <name type="scientific">Fluoribacter dumoffii</name>
    <dbReference type="NCBI Taxonomy" id="463"/>
    <lineage>
        <taxon>Bacteria</taxon>
        <taxon>Pseudomonadati</taxon>
        <taxon>Pseudomonadota</taxon>
        <taxon>Gammaproteobacteria</taxon>
        <taxon>Legionellales</taxon>
        <taxon>Legionellaceae</taxon>
        <taxon>Fluoribacter</taxon>
    </lineage>
</organism>
<dbReference type="OrthoDB" id="5631848at2"/>
<evidence type="ECO:0000313" key="2">
    <source>
        <dbReference type="EMBL" id="STO22419.1"/>
    </source>
</evidence>
<gene>
    <name evidence="2" type="ORF">NCTC11370_02506</name>
</gene>
<dbReference type="RefSeq" id="WP_019350133.1">
    <property type="nucleotide sequence ID" value="NZ_UGGT01000001.1"/>
</dbReference>
<reference evidence="2 3" key="1">
    <citation type="submission" date="2018-06" db="EMBL/GenBank/DDBJ databases">
        <authorList>
            <consortium name="Pathogen Informatics"/>
            <person name="Doyle S."/>
        </authorList>
    </citation>
    <scope>NUCLEOTIDE SEQUENCE [LARGE SCALE GENOMIC DNA]</scope>
    <source>
        <strain evidence="2 3">NCTC11370</strain>
    </source>
</reference>
<feature type="coiled-coil region" evidence="1">
    <location>
        <begin position="288"/>
        <end position="343"/>
    </location>
</feature>
<proteinExistence type="predicted"/>